<reference evidence="2" key="1">
    <citation type="submission" date="2016-10" db="EMBL/GenBank/DDBJ databases">
        <authorList>
            <person name="Varghese N."/>
            <person name="Submissions S."/>
        </authorList>
    </citation>
    <scope>NUCLEOTIDE SEQUENCE [LARGE SCALE GENOMIC DNA]</scope>
    <source>
        <strain evidence="2">B4,CECT 8067,JCM 17497</strain>
    </source>
</reference>
<keyword evidence="2" id="KW-1185">Reference proteome</keyword>
<dbReference type="OrthoDB" id="195843at2157"/>
<dbReference type="Proteomes" id="UP000198882">
    <property type="component" value="Unassembled WGS sequence"/>
</dbReference>
<evidence type="ECO:0000313" key="1">
    <source>
        <dbReference type="EMBL" id="SDK89356.1"/>
    </source>
</evidence>
<dbReference type="RefSeq" id="WP_090311396.1">
    <property type="nucleotide sequence ID" value="NZ_FNFE01000008.1"/>
</dbReference>
<dbReference type="EMBL" id="FNFE01000008">
    <property type="protein sequence ID" value="SDK89356.1"/>
    <property type="molecule type" value="Genomic_DNA"/>
</dbReference>
<proteinExistence type="predicted"/>
<organism evidence="1 2">
    <name type="scientific">Natronorubrum texcoconense</name>
    <dbReference type="NCBI Taxonomy" id="1095776"/>
    <lineage>
        <taxon>Archaea</taxon>
        <taxon>Methanobacteriati</taxon>
        <taxon>Methanobacteriota</taxon>
        <taxon>Stenosarchaea group</taxon>
        <taxon>Halobacteria</taxon>
        <taxon>Halobacteriales</taxon>
        <taxon>Natrialbaceae</taxon>
        <taxon>Natronorubrum</taxon>
    </lineage>
</organism>
<dbReference type="AlphaFoldDB" id="A0A1G9FLV2"/>
<evidence type="ECO:0000313" key="2">
    <source>
        <dbReference type="Proteomes" id="UP000198882"/>
    </source>
</evidence>
<name>A0A1G9FLV2_9EURY</name>
<protein>
    <submittedName>
        <fullName evidence="1">Uncharacterized protein</fullName>
    </submittedName>
</protein>
<accession>A0A1G9FLV2</accession>
<gene>
    <name evidence="1" type="ORF">SAMN04515672_4194</name>
</gene>
<sequence>MARDTPVQNEAATTDAEPLPNLVTIVGRGVPSSFEITVDGEIEMDTDDPVEEATIVSGSVAEGSIDVGVQRFRFDGQVTNVHLVDWNGVPAPESASVPNVHVDYGVPER</sequence>